<evidence type="ECO:0000256" key="5">
    <source>
        <dbReference type="PIRNR" id="PIRNR000410"/>
    </source>
</evidence>
<evidence type="ECO:0000313" key="7">
    <source>
        <dbReference type="EMBL" id="MER5171409.1"/>
    </source>
</evidence>
<dbReference type="GO" id="GO:0008168">
    <property type="term" value="F:methyltransferase activity"/>
    <property type="evidence" value="ECO:0007669"/>
    <property type="project" value="UniProtKB-KW"/>
</dbReference>
<proteinExistence type="predicted"/>
<comment type="caution">
    <text evidence="7">The sequence shown here is derived from an EMBL/GenBank/DDBJ whole genome shotgun (WGS) entry which is preliminary data.</text>
</comment>
<dbReference type="InterPro" id="IPR022641">
    <property type="entry name" value="CheR_N"/>
</dbReference>
<dbReference type="Pfam" id="PF01739">
    <property type="entry name" value="CheR"/>
    <property type="match status" value="1"/>
</dbReference>
<dbReference type="EMBL" id="JAYWLC010000004">
    <property type="protein sequence ID" value="MER5171409.1"/>
    <property type="molecule type" value="Genomic_DNA"/>
</dbReference>
<evidence type="ECO:0000256" key="4">
    <source>
        <dbReference type="ARBA" id="ARBA00022691"/>
    </source>
</evidence>
<gene>
    <name evidence="7" type="ORF">VSX56_06430</name>
</gene>
<keyword evidence="8" id="KW-1185">Reference proteome</keyword>
<comment type="function">
    <text evidence="5">Methylation of the membrane-bound methyl-accepting chemotaxis proteins (MCP) to form gamma-glutamyl methyl ester residues in MCP.</text>
</comment>
<name>A0ABV1SEU0_9RHOB</name>
<evidence type="ECO:0000256" key="3">
    <source>
        <dbReference type="ARBA" id="ARBA00022679"/>
    </source>
</evidence>
<dbReference type="EC" id="2.1.1.80" evidence="5"/>
<evidence type="ECO:0000313" key="8">
    <source>
        <dbReference type="Proteomes" id="UP001438953"/>
    </source>
</evidence>
<keyword evidence="2 5" id="KW-0489">Methyltransferase</keyword>
<dbReference type="InterPro" id="IPR000780">
    <property type="entry name" value="CheR_MeTrfase"/>
</dbReference>
<evidence type="ECO:0000256" key="2">
    <source>
        <dbReference type="ARBA" id="ARBA00022603"/>
    </source>
</evidence>
<dbReference type="PRINTS" id="PR00996">
    <property type="entry name" value="CHERMTFRASE"/>
</dbReference>
<dbReference type="Pfam" id="PF03705">
    <property type="entry name" value="CheR_N"/>
    <property type="match status" value="1"/>
</dbReference>
<dbReference type="InterPro" id="IPR029063">
    <property type="entry name" value="SAM-dependent_MTases_sf"/>
</dbReference>
<dbReference type="InterPro" id="IPR050903">
    <property type="entry name" value="Bact_Chemotaxis_MeTrfase"/>
</dbReference>
<feature type="domain" description="CheR-type methyltransferase" evidence="6">
    <location>
        <begin position="1"/>
        <end position="281"/>
    </location>
</feature>
<protein>
    <recommendedName>
        <fullName evidence="5">Chemotaxis protein methyltransferase</fullName>
        <ecNumber evidence="5">2.1.1.80</ecNumber>
    </recommendedName>
</protein>
<dbReference type="SMART" id="SM00138">
    <property type="entry name" value="MeTrc"/>
    <property type="match status" value="1"/>
</dbReference>
<evidence type="ECO:0000259" key="6">
    <source>
        <dbReference type="PROSITE" id="PS50123"/>
    </source>
</evidence>
<dbReference type="CDD" id="cd02440">
    <property type="entry name" value="AdoMet_MTases"/>
    <property type="match status" value="1"/>
</dbReference>
<evidence type="ECO:0000256" key="1">
    <source>
        <dbReference type="ARBA" id="ARBA00001541"/>
    </source>
</evidence>
<dbReference type="InterPro" id="IPR036804">
    <property type="entry name" value="CheR_N_sf"/>
</dbReference>
<dbReference type="PIRSF" id="PIRSF000410">
    <property type="entry name" value="CheR"/>
    <property type="match status" value="1"/>
</dbReference>
<dbReference type="RefSeq" id="WP_339112609.1">
    <property type="nucleotide sequence ID" value="NZ_JAYWLC010000004.1"/>
</dbReference>
<dbReference type="PANTHER" id="PTHR24422">
    <property type="entry name" value="CHEMOTAXIS PROTEIN METHYLTRANSFERASE"/>
    <property type="match status" value="1"/>
</dbReference>
<dbReference type="PANTHER" id="PTHR24422:SF26">
    <property type="entry name" value="CHEMOTAXIS PROTEIN METHYLTRANSFERASE"/>
    <property type="match status" value="1"/>
</dbReference>
<reference evidence="7 8" key="1">
    <citation type="submission" date="2024-06" db="EMBL/GenBank/DDBJ databases">
        <title>Thioclava kandeliae sp. nov. from a rhizosphere soil sample of Kandelia candel in a mangrove.</title>
        <authorList>
            <person name="Mu T."/>
        </authorList>
    </citation>
    <scope>NUCLEOTIDE SEQUENCE [LARGE SCALE GENOMIC DNA]</scope>
    <source>
        <strain evidence="7 8">CPCC 100088</strain>
    </source>
</reference>
<dbReference type="Gene3D" id="3.40.50.150">
    <property type="entry name" value="Vaccinia Virus protein VP39"/>
    <property type="match status" value="1"/>
</dbReference>
<dbReference type="Gene3D" id="1.10.155.10">
    <property type="entry name" value="Chemotaxis receptor methyltransferase CheR, N-terminal domain"/>
    <property type="match status" value="1"/>
</dbReference>
<dbReference type="SUPFAM" id="SSF47757">
    <property type="entry name" value="Chemotaxis receptor methyltransferase CheR, N-terminal domain"/>
    <property type="match status" value="1"/>
</dbReference>
<dbReference type="GO" id="GO:0032259">
    <property type="term" value="P:methylation"/>
    <property type="evidence" value="ECO:0007669"/>
    <property type="project" value="UniProtKB-KW"/>
</dbReference>
<comment type="catalytic activity">
    <reaction evidence="1 5">
        <text>L-glutamyl-[protein] + S-adenosyl-L-methionine = [protein]-L-glutamate 5-O-methyl ester + S-adenosyl-L-homocysteine</text>
        <dbReference type="Rhea" id="RHEA:24452"/>
        <dbReference type="Rhea" id="RHEA-COMP:10208"/>
        <dbReference type="Rhea" id="RHEA-COMP:10311"/>
        <dbReference type="ChEBI" id="CHEBI:29973"/>
        <dbReference type="ChEBI" id="CHEBI:57856"/>
        <dbReference type="ChEBI" id="CHEBI:59789"/>
        <dbReference type="ChEBI" id="CHEBI:82795"/>
        <dbReference type="EC" id="2.1.1.80"/>
    </reaction>
</comment>
<dbReference type="Proteomes" id="UP001438953">
    <property type="component" value="Unassembled WGS sequence"/>
</dbReference>
<dbReference type="InterPro" id="IPR026024">
    <property type="entry name" value="Chemotaxis_MeTrfase_CheR"/>
</dbReference>
<dbReference type="PROSITE" id="PS50123">
    <property type="entry name" value="CHER"/>
    <property type="match status" value="1"/>
</dbReference>
<dbReference type="InterPro" id="IPR022642">
    <property type="entry name" value="CheR_C"/>
</dbReference>
<keyword evidence="4 5" id="KW-0949">S-adenosyl-L-methionine</keyword>
<dbReference type="SUPFAM" id="SSF53335">
    <property type="entry name" value="S-adenosyl-L-methionine-dependent methyltransferases"/>
    <property type="match status" value="1"/>
</dbReference>
<keyword evidence="3 5" id="KW-0808">Transferase</keyword>
<organism evidence="7 8">
    <name type="scientific">Thioclava kandeliae</name>
    <dbReference type="NCBI Taxonomy" id="3070818"/>
    <lineage>
        <taxon>Bacteria</taxon>
        <taxon>Pseudomonadati</taxon>
        <taxon>Pseudomonadota</taxon>
        <taxon>Alphaproteobacteria</taxon>
        <taxon>Rhodobacterales</taxon>
        <taxon>Paracoccaceae</taxon>
        <taxon>Thioclava</taxon>
    </lineage>
</organism>
<sequence>MNLNSVQSAKHLYHQFTSFVQDEIGVQLGESKRTMVESRLRHRMAQLGHATLDSYLHYLFEENALAEERAAIFDAVTTNKTDFFREPAHFNHLMNVALPEAVERKRLEGQSVKLWSAAASSGAEAWTIAFCAATWAATHREFRWSIVGTDINREVLDLARMAIYRDALLEPVPQNMREAFLMRGTGRLEGQSRVIPSLRRHVRFHQMNLLDDSLPLDRDVDVAFLRNVLIYFSPADQTRVIRSVTRHISLGGYLYLGHSESMMMRDPQLEQTAPAIFRKIG</sequence>
<accession>A0ABV1SEU0</accession>